<dbReference type="InterPro" id="IPR014645">
    <property type="entry name" value="TOM1"/>
</dbReference>
<dbReference type="InterPro" id="IPR038425">
    <property type="entry name" value="GAT_sf"/>
</dbReference>
<sequence length="554" mass="61656">MAALFGLPGAFSSPIGQRIDKATDSFQPSEDWMLILEICDMINETDEGPKDAIKAIRKRLTSSQKNNKCILYTLVVLEAAVKNCGIRFHKQVASKEFLSDLTKLLGGHKNQTTISQEVQDKVLSLVQMWSDAFSSSPEFQQVRVCYETLKTQGYEFPAQNLDTLSPIYTPKKNESKKKNSSNHQEISSRSGSAKTKTSSVPHNNHQTAGLTLQQTSATPVAVNATPEQLAKLRYELDTVERNGIVFNEMLTELNPGREDPDDYHLLVELNNTCREMQKRILILVNSITNEEVTGVLLRINDDLNNTFLRYDRYEKNRKIIKNSENPHVEPKVGTHAHSPSIRPKVTSPFERSNNSASLIDFNAAPSSSAPSSTDAVVDDEFNMFAQSRSKTYATSRYAGSTYEDNINDVATEQTLAGALAARSFYPPIQSNHLVSQQPFPTEIGKQPFPTEIGKEAQSGENEFDEEIEDVEVWLKGTDLSQLKAQESANRAAILKTKTASQIEENVGDSLSRSEFDKFLNSRAQAGNIERQRTLPSRPMGNLVGETHKDGTFGL</sequence>
<evidence type="ECO:0000313" key="8">
    <source>
        <dbReference type="RefSeq" id="XP_065660088.1"/>
    </source>
</evidence>
<feature type="region of interest" description="Disordered" evidence="4">
    <location>
        <begin position="321"/>
        <end position="352"/>
    </location>
</feature>
<dbReference type="SUPFAM" id="SSF89009">
    <property type="entry name" value="GAT-like domain"/>
    <property type="match status" value="1"/>
</dbReference>
<dbReference type="InterPro" id="IPR008942">
    <property type="entry name" value="ENTH_VHS"/>
</dbReference>
<keyword evidence="7" id="KW-1185">Reference proteome</keyword>
<accession>A0ABM4CEH2</accession>
<dbReference type="InterPro" id="IPR004152">
    <property type="entry name" value="GAT_dom"/>
</dbReference>
<dbReference type="SUPFAM" id="SSF48464">
    <property type="entry name" value="ENTH/VHS domain"/>
    <property type="match status" value="1"/>
</dbReference>
<dbReference type="CDD" id="cd03565">
    <property type="entry name" value="VHS_Tom1_like"/>
    <property type="match status" value="1"/>
</dbReference>
<proteinExistence type="inferred from homology"/>
<dbReference type="Pfam" id="PF00790">
    <property type="entry name" value="VHS"/>
    <property type="match status" value="1"/>
</dbReference>
<gene>
    <name evidence="8" type="primary">LOC100207762</name>
</gene>
<dbReference type="CDD" id="cd14233">
    <property type="entry name" value="GAT_TOM1_like"/>
    <property type="match status" value="1"/>
</dbReference>
<dbReference type="Proteomes" id="UP001652625">
    <property type="component" value="Chromosome 08"/>
</dbReference>
<feature type="region of interest" description="Disordered" evidence="4">
    <location>
        <begin position="534"/>
        <end position="554"/>
    </location>
</feature>
<dbReference type="PROSITE" id="PS50909">
    <property type="entry name" value="GAT"/>
    <property type="match status" value="1"/>
</dbReference>
<keyword evidence="2" id="KW-0813">Transport</keyword>
<keyword evidence="3" id="KW-0653">Protein transport</keyword>
<dbReference type="Gene3D" id="1.25.40.90">
    <property type="match status" value="1"/>
</dbReference>
<name>A0ABM4CEH2_HYDVU</name>
<evidence type="ECO:0000256" key="4">
    <source>
        <dbReference type="SAM" id="MobiDB-lite"/>
    </source>
</evidence>
<dbReference type="PANTHER" id="PTHR13856:SF137">
    <property type="entry name" value="GH05942P"/>
    <property type="match status" value="1"/>
</dbReference>
<evidence type="ECO:0000256" key="2">
    <source>
        <dbReference type="ARBA" id="ARBA00022448"/>
    </source>
</evidence>
<evidence type="ECO:0000313" key="7">
    <source>
        <dbReference type="Proteomes" id="UP001652625"/>
    </source>
</evidence>
<evidence type="ECO:0000259" key="5">
    <source>
        <dbReference type="PROSITE" id="PS50179"/>
    </source>
</evidence>
<feature type="domain" description="VHS" evidence="5">
    <location>
        <begin position="22"/>
        <end position="157"/>
    </location>
</feature>
<evidence type="ECO:0000256" key="3">
    <source>
        <dbReference type="ARBA" id="ARBA00022927"/>
    </source>
</evidence>
<dbReference type="InterPro" id="IPR002014">
    <property type="entry name" value="VHS_dom"/>
</dbReference>
<feature type="compositionally biased region" description="Basic and acidic residues" evidence="4">
    <location>
        <begin position="545"/>
        <end position="554"/>
    </location>
</feature>
<evidence type="ECO:0000259" key="6">
    <source>
        <dbReference type="PROSITE" id="PS50909"/>
    </source>
</evidence>
<feature type="domain" description="GAT" evidence="6">
    <location>
        <begin position="227"/>
        <end position="315"/>
    </location>
</feature>
<feature type="compositionally biased region" description="Polar residues" evidence="4">
    <location>
        <begin position="183"/>
        <end position="205"/>
    </location>
</feature>
<dbReference type="PANTHER" id="PTHR13856">
    <property type="entry name" value="VHS DOMAIN CONTAINING PROTEIN FAMILY"/>
    <property type="match status" value="1"/>
</dbReference>
<dbReference type="RefSeq" id="XP_065660088.1">
    <property type="nucleotide sequence ID" value="XM_065804016.1"/>
</dbReference>
<dbReference type="Pfam" id="PF03127">
    <property type="entry name" value="GAT"/>
    <property type="match status" value="1"/>
</dbReference>
<reference evidence="8" key="1">
    <citation type="submission" date="2025-08" db="UniProtKB">
        <authorList>
            <consortium name="RefSeq"/>
        </authorList>
    </citation>
    <scope>IDENTIFICATION</scope>
</reference>
<comment type="similarity">
    <text evidence="1">Belongs to the TOM1 family.</text>
</comment>
<feature type="region of interest" description="Disordered" evidence="4">
    <location>
        <begin position="165"/>
        <end position="205"/>
    </location>
</feature>
<dbReference type="PIRSF" id="PIRSF036948">
    <property type="entry name" value="TOM1"/>
    <property type="match status" value="1"/>
</dbReference>
<dbReference type="GeneID" id="100207762"/>
<dbReference type="Gene3D" id="1.20.58.160">
    <property type="match status" value="1"/>
</dbReference>
<protein>
    <submittedName>
        <fullName evidence="8">TOM1-like protein 2 isoform X2</fullName>
    </submittedName>
</protein>
<evidence type="ECO:0000256" key="1">
    <source>
        <dbReference type="ARBA" id="ARBA00007708"/>
    </source>
</evidence>
<dbReference type="SMART" id="SM00288">
    <property type="entry name" value="VHS"/>
    <property type="match status" value="1"/>
</dbReference>
<organism evidence="7 8">
    <name type="scientific">Hydra vulgaris</name>
    <name type="common">Hydra</name>
    <name type="synonym">Hydra attenuata</name>
    <dbReference type="NCBI Taxonomy" id="6087"/>
    <lineage>
        <taxon>Eukaryota</taxon>
        <taxon>Metazoa</taxon>
        <taxon>Cnidaria</taxon>
        <taxon>Hydrozoa</taxon>
        <taxon>Hydroidolina</taxon>
        <taxon>Anthoathecata</taxon>
        <taxon>Aplanulata</taxon>
        <taxon>Hydridae</taxon>
        <taxon>Hydra</taxon>
    </lineage>
</organism>
<dbReference type="PROSITE" id="PS50179">
    <property type="entry name" value="VHS"/>
    <property type="match status" value="1"/>
</dbReference>